<feature type="region of interest" description="Disordered" evidence="1">
    <location>
        <begin position="32"/>
        <end position="103"/>
    </location>
</feature>
<evidence type="ECO:0000313" key="2">
    <source>
        <dbReference type="EMBL" id="KII74013.1"/>
    </source>
</evidence>
<sequence>MKVSFLFIKKKDIPCSKGGKNKCSDEKILFKQVKSSSSDSEQSSFESETESEYSEILNDESLDKLEESLLKSAQEGQNVTENHLNNSMTDMNDPHDIPSGPKE</sequence>
<dbReference type="EMBL" id="JWZT01000570">
    <property type="protein sequence ID" value="KII74013.1"/>
    <property type="molecule type" value="Genomic_DNA"/>
</dbReference>
<feature type="compositionally biased region" description="Basic and acidic residues" evidence="1">
    <location>
        <begin position="92"/>
        <end position="103"/>
    </location>
</feature>
<organism evidence="2 3">
    <name type="scientific">Thelohanellus kitauei</name>
    <name type="common">Myxosporean</name>
    <dbReference type="NCBI Taxonomy" id="669202"/>
    <lineage>
        <taxon>Eukaryota</taxon>
        <taxon>Metazoa</taxon>
        <taxon>Cnidaria</taxon>
        <taxon>Myxozoa</taxon>
        <taxon>Myxosporea</taxon>
        <taxon>Bivalvulida</taxon>
        <taxon>Platysporina</taxon>
        <taxon>Myxobolidae</taxon>
        <taxon>Thelohanellus</taxon>
    </lineage>
</organism>
<feature type="compositionally biased region" description="Low complexity" evidence="1">
    <location>
        <begin position="35"/>
        <end position="46"/>
    </location>
</feature>
<dbReference type="Proteomes" id="UP000031668">
    <property type="component" value="Unassembled WGS sequence"/>
</dbReference>
<keyword evidence="3" id="KW-1185">Reference proteome</keyword>
<name>A0A0C2JX24_THEKT</name>
<feature type="compositionally biased region" description="Polar residues" evidence="1">
    <location>
        <begin position="74"/>
        <end position="90"/>
    </location>
</feature>
<dbReference type="AlphaFoldDB" id="A0A0C2JX24"/>
<accession>A0A0C2JX24</accession>
<protein>
    <submittedName>
        <fullName evidence="2">Uncharacterized protein</fullName>
    </submittedName>
</protein>
<evidence type="ECO:0000256" key="1">
    <source>
        <dbReference type="SAM" id="MobiDB-lite"/>
    </source>
</evidence>
<proteinExistence type="predicted"/>
<gene>
    <name evidence="2" type="ORF">RF11_04156</name>
</gene>
<feature type="compositionally biased region" description="Acidic residues" evidence="1">
    <location>
        <begin position="47"/>
        <end position="60"/>
    </location>
</feature>
<evidence type="ECO:0000313" key="3">
    <source>
        <dbReference type="Proteomes" id="UP000031668"/>
    </source>
</evidence>
<reference evidence="2 3" key="1">
    <citation type="journal article" date="2014" name="Genome Biol. Evol.">
        <title>The genome of the myxosporean Thelohanellus kitauei shows adaptations to nutrient acquisition within its fish host.</title>
        <authorList>
            <person name="Yang Y."/>
            <person name="Xiong J."/>
            <person name="Zhou Z."/>
            <person name="Huo F."/>
            <person name="Miao W."/>
            <person name="Ran C."/>
            <person name="Liu Y."/>
            <person name="Zhang J."/>
            <person name="Feng J."/>
            <person name="Wang M."/>
            <person name="Wang M."/>
            <person name="Wang L."/>
            <person name="Yao B."/>
        </authorList>
    </citation>
    <scope>NUCLEOTIDE SEQUENCE [LARGE SCALE GENOMIC DNA]</scope>
    <source>
        <strain evidence="2">Wuqing</strain>
    </source>
</reference>
<comment type="caution">
    <text evidence="2">The sequence shown here is derived from an EMBL/GenBank/DDBJ whole genome shotgun (WGS) entry which is preliminary data.</text>
</comment>